<feature type="domain" description="Sulfotransferase" evidence="4">
    <location>
        <begin position="385"/>
        <end position="493"/>
    </location>
</feature>
<feature type="non-terminal residue" evidence="5">
    <location>
        <position position="1"/>
    </location>
</feature>
<comment type="similarity">
    <text evidence="1">Belongs to the sulfotransferase 1 family.</text>
</comment>
<organism evidence="5">
    <name type="scientific">Lamprotornis superbus</name>
    <dbReference type="NCBI Taxonomy" id="245042"/>
    <lineage>
        <taxon>Eukaryota</taxon>
        <taxon>Metazoa</taxon>
        <taxon>Chordata</taxon>
        <taxon>Craniata</taxon>
        <taxon>Vertebrata</taxon>
        <taxon>Euteleostomi</taxon>
        <taxon>Archelosauria</taxon>
        <taxon>Archosauria</taxon>
        <taxon>Dinosauria</taxon>
        <taxon>Saurischia</taxon>
        <taxon>Theropoda</taxon>
        <taxon>Coelurosauria</taxon>
        <taxon>Aves</taxon>
        <taxon>Neognathae</taxon>
        <taxon>Neoaves</taxon>
        <taxon>Telluraves</taxon>
        <taxon>Australaves</taxon>
        <taxon>Passeriformes</taxon>
        <taxon>Sturnidae</taxon>
        <taxon>Lamprotornis</taxon>
    </lineage>
</organism>
<evidence type="ECO:0000259" key="4">
    <source>
        <dbReference type="Pfam" id="PF00685"/>
    </source>
</evidence>
<feature type="domain" description="Sulfotransferase" evidence="4">
    <location>
        <begin position="513"/>
        <end position="663"/>
    </location>
</feature>
<evidence type="ECO:0000256" key="1">
    <source>
        <dbReference type="ARBA" id="ARBA00005771"/>
    </source>
</evidence>
<dbReference type="EMBL" id="JADDUC020000003">
    <property type="protein sequence ID" value="KAI1240747.1"/>
    <property type="molecule type" value="Genomic_DNA"/>
</dbReference>
<keyword evidence="2 5" id="KW-0808">Transferase</keyword>
<dbReference type="InterPro" id="IPR027417">
    <property type="entry name" value="P-loop_NTPase"/>
</dbReference>
<feature type="domain" description="Sulfotransferase" evidence="4">
    <location>
        <begin position="113"/>
        <end position="353"/>
    </location>
</feature>
<feature type="region of interest" description="Disordered" evidence="3">
    <location>
        <begin position="689"/>
        <end position="726"/>
    </location>
</feature>
<gene>
    <name evidence="6" type="ORF">IHE44_0009188</name>
    <name evidence="5" type="ORF">IHE44_007640</name>
</gene>
<dbReference type="SUPFAM" id="SSF52540">
    <property type="entry name" value="P-loop containing nucleoside triphosphate hydrolases"/>
    <property type="match status" value="2"/>
</dbReference>
<dbReference type="PANTHER" id="PTHR11783">
    <property type="entry name" value="SULFOTRANSFERASE SULT"/>
    <property type="match status" value="1"/>
</dbReference>
<comment type="caution">
    <text evidence="5">The sequence shown here is derived from an EMBL/GenBank/DDBJ whole genome shotgun (WGS) entry which is preliminary data.</text>
</comment>
<dbReference type="Gene3D" id="3.40.50.300">
    <property type="entry name" value="P-loop containing nucleotide triphosphate hydrolases"/>
    <property type="match status" value="2"/>
</dbReference>
<accession>A0A835NXM9</accession>
<evidence type="ECO:0000256" key="2">
    <source>
        <dbReference type="ARBA" id="ARBA00022679"/>
    </source>
</evidence>
<dbReference type="Proteomes" id="UP000618051">
    <property type="component" value="Unassembled WGS sequence"/>
</dbReference>
<dbReference type="GO" id="GO:0008146">
    <property type="term" value="F:sulfotransferase activity"/>
    <property type="evidence" value="ECO:0007669"/>
    <property type="project" value="InterPro"/>
</dbReference>
<evidence type="ECO:0000256" key="3">
    <source>
        <dbReference type="SAM" id="MobiDB-lite"/>
    </source>
</evidence>
<keyword evidence="7" id="KW-1185">Reference proteome</keyword>
<evidence type="ECO:0000313" key="5">
    <source>
        <dbReference type="EMBL" id="KAG0123189.1"/>
    </source>
</evidence>
<evidence type="ECO:0000313" key="7">
    <source>
        <dbReference type="Proteomes" id="UP000618051"/>
    </source>
</evidence>
<proteinExistence type="inferred from homology"/>
<dbReference type="AlphaFoldDB" id="A0A835NXM9"/>
<protein>
    <submittedName>
        <fullName evidence="5">Sulfotransferase 6B1</fullName>
    </submittedName>
</protein>
<dbReference type="EMBL" id="JADDUC010000030">
    <property type="protein sequence ID" value="KAG0123189.1"/>
    <property type="molecule type" value="Genomic_DNA"/>
</dbReference>
<reference evidence="6 7" key="2">
    <citation type="journal article" date="2021" name="J. Hered.">
        <title>Feather Gene Expression Elucidates the Developmental Basis of Plumage Iridescence in African Starlings.</title>
        <authorList>
            <person name="Rubenstein D.R."/>
            <person name="Corvelo A."/>
            <person name="MacManes M.D."/>
            <person name="Maia R."/>
            <person name="Narzisi G."/>
            <person name="Rousaki A."/>
            <person name="Vandenabeele P."/>
            <person name="Shawkey M.D."/>
            <person name="Solomon J."/>
        </authorList>
    </citation>
    <scope>NUCLEOTIDE SEQUENCE [LARGE SCALE GENOMIC DNA]</scope>
    <source>
        <strain evidence="6">SS15</strain>
    </source>
</reference>
<reference evidence="6" key="3">
    <citation type="submission" date="2022-01" db="EMBL/GenBank/DDBJ databases">
        <authorList>
            <person name="Rubenstein D.R."/>
        </authorList>
    </citation>
    <scope>NUCLEOTIDE SEQUENCE</scope>
    <source>
        <strain evidence="6">SS15</strain>
        <tissue evidence="6">Liver</tissue>
    </source>
</reference>
<name>A0A835NXM9_9PASS</name>
<feature type="compositionally biased region" description="Basic and acidic residues" evidence="3">
    <location>
        <begin position="704"/>
        <end position="713"/>
    </location>
</feature>
<dbReference type="OrthoDB" id="205623at2759"/>
<sequence length="845" mass="96204">DFSIRRIHLTDVGTPHLATAIASPETWILLTGKGVQIIVENTFHTVTESVCVRERRMEKSRKAFADFVDKAIATANSMHPDELMFSYKGILYPASVCSPEAFKALESFEARSDDVILAGYPKSGTNWLSQILTDLIAISQKKTPGEESSGNAEEEFPYLEVGDPEKYERMIKLPSPRFMVTHLRPENLPTSIFKNKVKILLLIRNPKDVATSFYHFSNGLATLPSYETWDDFFTEFMSKKMAWGCYFEYLSEWNKYADKENIMTITYEELKEDRALGVKNIAAFFGIPLTEEELQFVVERSSFQSMKKNSEKTHGTFGNVLFRKGAVSDWKNLFSEDQNEKMDKAFEEHIAGTKLGKKLKGILYPATITSPETLEALKSFEARSDDVILVGYPKTGTNWLEQMVKEMADAKYTEEEMKERINAEKKLETFQRLELGDPGIYEASRNCKYCYSSSCRLVSCEMRMKQLPSQRIIVTHLRPDFLPPSIFRSKAKVSFLHFHLSWSTYSHISKVEVRNPKDTAVSYYRFTNNLPDSPSFDSWDDFFADFMNGKLAWGSYFDHLVEWNKYIDNEKIMTISYEELKEDPILGMKKIASFFGFSLCEEDFSRIAKKTTFKAMKEKASETHGKFGDALFQKGVVGSWRDVFSEAQNEEMYRKFQDSLGGTKMAAKIKYDNYLEAERLNTALLGSNDKSRLSANSNSQVLKRGSEAQKSYDGRSTASPAARSTEEAQSVSVTDWDFMILSNVETQERKLHASSAHSTELQVKELQSLHDAKSKSMLYPEPHTEPCVTKSARMPDLMLEEIVTCVLEVCQFAAFLKPFCVLSHKHAHTEDKASPDSFSVPGSTA</sequence>
<reference evidence="5" key="1">
    <citation type="submission" date="2020-10" db="EMBL/GenBank/DDBJ databases">
        <title>Feather gene expression reveals the developmental basis of iridescence in African starlings.</title>
        <authorList>
            <person name="Rubenstein D.R."/>
        </authorList>
    </citation>
    <scope>NUCLEOTIDE SEQUENCE</scope>
    <source>
        <strain evidence="5">SS15</strain>
        <tissue evidence="5">Liver</tissue>
    </source>
</reference>
<dbReference type="Pfam" id="PF00685">
    <property type="entry name" value="Sulfotransfer_1"/>
    <property type="match status" value="3"/>
</dbReference>
<dbReference type="InterPro" id="IPR000863">
    <property type="entry name" value="Sulfotransferase_dom"/>
</dbReference>
<evidence type="ECO:0000313" key="6">
    <source>
        <dbReference type="EMBL" id="KAI1240747.1"/>
    </source>
</evidence>